<keyword evidence="3" id="KW-1185">Reference proteome</keyword>
<evidence type="ECO:0000313" key="2">
    <source>
        <dbReference type="EMBL" id="CAI8035419.1"/>
    </source>
</evidence>
<feature type="region of interest" description="Disordered" evidence="1">
    <location>
        <begin position="1"/>
        <end position="28"/>
    </location>
</feature>
<evidence type="ECO:0000256" key="1">
    <source>
        <dbReference type="SAM" id="MobiDB-lite"/>
    </source>
</evidence>
<dbReference type="Proteomes" id="UP001174909">
    <property type="component" value="Unassembled WGS sequence"/>
</dbReference>
<protein>
    <submittedName>
        <fullName evidence="2">Uncharacterized protein</fullName>
    </submittedName>
</protein>
<name>A0AA35STM6_GEOBA</name>
<sequence>MSPEVTESPLSPEPPSQRDSTVGGTCGGNPVLIIGDTQNGRDDGEPLYMAPGDPVFYTNSGRTGKLCPSFRNDDAGGLNVCHSDDVPHSSVFLLLLTDGNFSLSLPPPLSLDRLLVLLSASITVILHHTCYSFVSPSQRNNQFQQLVCAFRHHKTIQLS</sequence>
<accession>A0AA35STM6</accession>
<dbReference type="AlphaFoldDB" id="A0AA35STM6"/>
<reference evidence="2" key="1">
    <citation type="submission" date="2023-03" db="EMBL/GenBank/DDBJ databases">
        <authorList>
            <person name="Steffen K."/>
            <person name="Cardenas P."/>
        </authorList>
    </citation>
    <scope>NUCLEOTIDE SEQUENCE</scope>
</reference>
<proteinExistence type="predicted"/>
<gene>
    <name evidence="2" type="ORF">GBAR_LOCUS19882</name>
</gene>
<comment type="caution">
    <text evidence="2">The sequence shown here is derived from an EMBL/GenBank/DDBJ whole genome shotgun (WGS) entry which is preliminary data.</text>
</comment>
<organism evidence="2 3">
    <name type="scientific">Geodia barretti</name>
    <name type="common">Barrett's horny sponge</name>
    <dbReference type="NCBI Taxonomy" id="519541"/>
    <lineage>
        <taxon>Eukaryota</taxon>
        <taxon>Metazoa</taxon>
        <taxon>Porifera</taxon>
        <taxon>Demospongiae</taxon>
        <taxon>Heteroscleromorpha</taxon>
        <taxon>Tetractinellida</taxon>
        <taxon>Astrophorina</taxon>
        <taxon>Geodiidae</taxon>
        <taxon>Geodia</taxon>
    </lineage>
</organism>
<evidence type="ECO:0000313" key="3">
    <source>
        <dbReference type="Proteomes" id="UP001174909"/>
    </source>
</evidence>
<dbReference type="EMBL" id="CASHTH010002803">
    <property type="protein sequence ID" value="CAI8035419.1"/>
    <property type="molecule type" value="Genomic_DNA"/>
</dbReference>